<evidence type="ECO:0000313" key="12">
    <source>
        <dbReference type="EMBL" id="GAA96648.1"/>
    </source>
</evidence>
<dbReference type="STRING" id="764103.G7E1D8"/>
<evidence type="ECO:0000256" key="4">
    <source>
        <dbReference type="ARBA" id="ARBA00022618"/>
    </source>
</evidence>
<dbReference type="InterPro" id="IPR021133">
    <property type="entry name" value="HEAT_type_2"/>
</dbReference>
<evidence type="ECO:0000256" key="8">
    <source>
        <dbReference type="ARBA" id="ARBA00023212"/>
    </source>
</evidence>
<feature type="domain" description="TOG" evidence="11">
    <location>
        <begin position="271"/>
        <end position="514"/>
    </location>
</feature>
<evidence type="ECO:0000256" key="5">
    <source>
        <dbReference type="ARBA" id="ARBA00022701"/>
    </source>
</evidence>
<dbReference type="RefSeq" id="XP_014565176.1">
    <property type="nucleotide sequence ID" value="XM_014709690.1"/>
</dbReference>
<feature type="repeat" description="HEAT" evidence="9">
    <location>
        <begin position="182"/>
        <end position="220"/>
    </location>
</feature>
<dbReference type="eggNOG" id="ENOG502QT5T">
    <property type="taxonomic scope" value="Eukaryota"/>
</dbReference>
<dbReference type="HOGENOM" id="CLU_003840_0_0_1"/>
<dbReference type="GO" id="GO:0005815">
    <property type="term" value="C:microtubule organizing center"/>
    <property type="evidence" value="ECO:0007669"/>
    <property type="project" value="TreeGrafter"/>
</dbReference>
<dbReference type="InParanoid" id="G7E1D8"/>
<dbReference type="OrthoDB" id="46159at2759"/>
<dbReference type="GO" id="GO:1902903">
    <property type="term" value="P:regulation of supramolecular fiber organization"/>
    <property type="evidence" value="ECO:0007669"/>
    <property type="project" value="UniProtKB-ARBA"/>
</dbReference>
<dbReference type="GO" id="GO:0008017">
    <property type="term" value="F:microtubule binding"/>
    <property type="evidence" value="ECO:0007669"/>
    <property type="project" value="TreeGrafter"/>
</dbReference>
<protein>
    <recommendedName>
        <fullName evidence="11">TOG domain-containing protein</fullName>
    </recommendedName>
</protein>
<keyword evidence="7" id="KW-0498">Mitosis</keyword>
<keyword evidence="5" id="KW-0493">Microtubule</keyword>
<feature type="domain" description="TOG" evidence="11">
    <location>
        <begin position="2"/>
        <end position="235"/>
    </location>
</feature>
<dbReference type="Proteomes" id="UP000009131">
    <property type="component" value="Unassembled WGS sequence"/>
</dbReference>
<comment type="subcellular location">
    <subcellularLocation>
        <location evidence="1">Cytoplasm</location>
        <location evidence="1">Cytoskeleton</location>
        <location evidence="1">Spindle</location>
    </subcellularLocation>
</comment>
<organism evidence="12 13">
    <name type="scientific">Mixia osmundae (strain CBS 9802 / IAM 14324 / JCM 22182 / KY 12970)</name>
    <dbReference type="NCBI Taxonomy" id="764103"/>
    <lineage>
        <taxon>Eukaryota</taxon>
        <taxon>Fungi</taxon>
        <taxon>Dikarya</taxon>
        <taxon>Basidiomycota</taxon>
        <taxon>Pucciniomycotina</taxon>
        <taxon>Mixiomycetes</taxon>
        <taxon>Mixiales</taxon>
        <taxon>Mixiaceae</taxon>
        <taxon>Mixia</taxon>
    </lineage>
</organism>
<feature type="compositionally biased region" description="Low complexity" evidence="10">
    <location>
        <begin position="576"/>
        <end position="589"/>
    </location>
</feature>
<evidence type="ECO:0000256" key="7">
    <source>
        <dbReference type="ARBA" id="ARBA00022776"/>
    </source>
</evidence>
<keyword evidence="7" id="KW-0131">Cell cycle</keyword>
<keyword evidence="8" id="KW-0206">Cytoskeleton</keyword>
<dbReference type="OMA" id="CETILNA"/>
<proteinExistence type="inferred from homology"/>
<feature type="compositionally biased region" description="Polar residues" evidence="10">
    <location>
        <begin position="551"/>
        <end position="562"/>
    </location>
</feature>
<dbReference type="SUPFAM" id="SSF48371">
    <property type="entry name" value="ARM repeat"/>
    <property type="match status" value="1"/>
</dbReference>
<evidence type="ECO:0000256" key="3">
    <source>
        <dbReference type="ARBA" id="ARBA00022490"/>
    </source>
</evidence>
<evidence type="ECO:0000256" key="6">
    <source>
        <dbReference type="ARBA" id="ARBA00022737"/>
    </source>
</evidence>
<evidence type="ECO:0000256" key="2">
    <source>
        <dbReference type="ARBA" id="ARBA00009549"/>
    </source>
</evidence>
<evidence type="ECO:0000256" key="10">
    <source>
        <dbReference type="SAM" id="MobiDB-lite"/>
    </source>
</evidence>
<evidence type="ECO:0000313" key="13">
    <source>
        <dbReference type="Proteomes" id="UP000009131"/>
    </source>
</evidence>
<evidence type="ECO:0000259" key="11">
    <source>
        <dbReference type="SMART" id="SM01349"/>
    </source>
</evidence>
<dbReference type="PANTHER" id="PTHR21567:SF9">
    <property type="entry name" value="CLIP-ASSOCIATING PROTEIN"/>
    <property type="match status" value="1"/>
</dbReference>
<dbReference type="GO" id="GO:0090307">
    <property type="term" value="P:mitotic spindle assembly"/>
    <property type="evidence" value="ECO:0007669"/>
    <property type="project" value="TreeGrafter"/>
</dbReference>
<sequence>MTLDEALDKLEGTSDPIAETDAVQALELELQEWSDSAREAQMIQRLSHELSSCLQSSHAPLAAVSLTCINTYLVKIATEPAVIDAAAVTDCLSSFLESGGLLEKLADAELSNGAQAALMKLAQLACHSSTALPKASDLPLSHFERVLLQRGLRSKLAKTRQCTARFVAAWRKERSGLPLKPYLPSLVEALEDTDPDVRDAAQQSLIDIFADLALPAAARNDLNKEMTRQAIRAATVDAILNAISASIAEAPLDGHKSIFSVDDVPAHQVESEQELVQLVHRMLPYFEGRESEENWQQREESIIQLRGILKGGLSPQYANVLAGQLDVLMQGILKSLATLRTSLAQGTCRLITELAESLRQLMDPHVEQLLAALLRISAQTKKLVVQASVTASSALLTNTSFSASHLVIIEQGYSEKTASARSAAATQLKVFLQLHGTAHKQAIETGSAISLVESCLSRGLADPSPDVREITRATFWISEPTFPSQLEQIRNALDAASMRQLDAVNPRAAKKSAPAPKRMSIREMIAAKSNNNSPVKRPSMPHQPIMPAHKNSVTDTSPTASPRANGAPRQLSRTLAKSSTKAAQTQAAATDGAEPEKKLTDRFADVSVSNGDTHEAPSVIANLSRAGKKNWWAVHADAQASKAFAASPSDSLDEAAAVLDSMLSSLKEQRASSDNIRHAVSASRSFGDHSSETLWTSETRLETLLGAMFSAAPSFDETMQDSLMLLLRELVLHQYSLFGQQVAPLIDFCLSQRSRSGIKSVEAAAEAVLDEWAELTEPFAGLECLRTSLSRNPDDSTEAAAQALAMGVEAMGKILARLPSQNIEEELRLSRELILRALNDARHPQLRQAAVACLVSAQRSLQNANRLFELLADLAPSQVHLITYYIAKDEENR</sequence>
<dbReference type="InterPro" id="IPR024395">
    <property type="entry name" value="CLASP_N_dom"/>
</dbReference>
<keyword evidence="3" id="KW-0963">Cytoplasm</keyword>
<dbReference type="Gene3D" id="1.25.10.10">
    <property type="entry name" value="Leucine-rich Repeat Variant"/>
    <property type="match status" value="3"/>
</dbReference>
<dbReference type="SMART" id="SM01349">
    <property type="entry name" value="TOG"/>
    <property type="match status" value="2"/>
</dbReference>
<keyword evidence="4" id="KW-0132">Cell division</keyword>
<reference evidence="12 13" key="2">
    <citation type="journal article" date="2012" name="Open Biol.">
        <title>Characteristics of nucleosomes and linker DNA regions on the genome of the basidiomycete Mixia osmundae revealed by mono- and dinucleosome mapping.</title>
        <authorList>
            <person name="Nishida H."/>
            <person name="Kondo S."/>
            <person name="Matsumoto T."/>
            <person name="Suzuki Y."/>
            <person name="Yoshikawa H."/>
            <person name="Taylor T.D."/>
            <person name="Sugiyama J."/>
        </authorList>
    </citation>
    <scope>NUCLEOTIDE SEQUENCE [LARGE SCALE GENOMIC DNA]</scope>
    <source>
        <strain evidence="13">CBS 9802 / IAM 14324 / JCM 22182 / KY 12970</strain>
    </source>
</reference>
<dbReference type="PROSITE" id="PS50077">
    <property type="entry name" value="HEAT_REPEAT"/>
    <property type="match status" value="1"/>
</dbReference>
<evidence type="ECO:0000256" key="1">
    <source>
        <dbReference type="ARBA" id="ARBA00004186"/>
    </source>
</evidence>
<dbReference type="AlphaFoldDB" id="G7E1D8"/>
<comment type="similarity">
    <text evidence="2">Belongs to the CLASP family.</text>
</comment>
<keyword evidence="13" id="KW-1185">Reference proteome</keyword>
<dbReference type="GO" id="GO:1990023">
    <property type="term" value="C:mitotic spindle midzone"/>
    <property type="evidence" value="ECO:0007669"/>
    <property type="project" value="TreeGrafter"/>
</dbReference>
<dbReference type="Pfam" id="PF12348">
    <property type="entry name" value="CLASP_N"/>
    <property type="match status" value="1"/>
</dbReference>
<feature type="region of interest" description="Disordered" evidence="10">
    <location>
        <begin position="528"/>
        <end position="598"/>
    </location>
</feature>
<accession>G7E1D8</accession>
<name>G7E1D8_MIXOS</name>
<dbReference type="PANTHER" id="PTHR21567">
    <property type="entry name" value="CLASP"/>
    <property type="match status" value="1"/>
</dbReference>
<dbReference type="InterPro" id="IPR011989">
    <property type="entry name" value="ARM-like"/>
</dbReference>
<dbReference type="EMBL" id="BABT02000106">
    <property type="protein sequence ID" value="GAA96648.1"/>
    <property type="molecule type" value="Genomic_DNA"/>
</dbReference>
<dbReference type="Pfam" id="PF21040">
    <property type="entry name" value="CEP104-like_TOG"/>
    <property type="match status" value="1"/>
</dbReference>
<dbReference type="GO" id="GO:0051301">
    <property type="term" value="P:cell division"/>
    <property type="evidence" value="ECO:0007669"/>
    <property type="project" value="UniProtKB-KW"/>
</dbReference>
<gene>
    <name evidence="12" type="primary">Mo03319</name>
    <name evidence="12" type="ORF">E5Q_03319</name>
</gene>
<dbReference type="InterPro" id="IPR034085">
    <property type="entry name" value="TOG"/>
</dbReference>
<dbReference type="GO" id="GO:0031110">
    <property type="term" value="P:regulation of microtubule polymerization or depolymerization"/>
    <property type="evidence" value="ECO:0007669"/>
    <property type="project" value="UniProtKB-ARBA"/>
</dbReference>
<dbReference type="GO" id="GO:0005881">
    <property type="term" value="C:cytoplasmic microtubule"/>
    <property type="evidence" value="ECO:0007669"/>
    <property type="project" value="TreeGrafter"/>
</dbReference>
<evidence type="ECO:0000256" key="9">
    <source>
        <dbReference type="PROSITE-ProRule" id="PRU00103"/>
    </source>
</evidence>
<reference evidence="12 13" key="1">
    <citation type="journal article" date="2011" name="J. Gen. Appl. Microbiol.">
        <title>Draft genome sequencing of the enigmatic basidiomycete Mixia osmundae.</title>
        <authorList>
            <person name="Nishida H."/>
            <person name="Nagatsuka Y."/>
            <person name="Sugiyama J."/>
        </authorList>
    </citation>
    <scope>NUCLEOTIDE SEQUENCE [LARGE SCALE GENOMIC DNA]</scope>
    <source>
        <strain evidence="13">CBS 9802 / IAM 14324 / JCM 22182 / KY 12970</strain>
    </source>
</reference>
<dbReference type="GO" id="GO:0005876">
    <property type="term" value="C:spindle microtubule"/>
    <property type="evidence" value="ECO:0007669"/>
    <property type="project" value="TreeGrafter"/>
</dbReference>
<keyword evidence="6" id="KW-0677">Repeat</keyword>
<dbReference type="InterPro" id="IPR016024">
    <property type="entry name" value="ARM-type_fold"/>
</dbReference>
<comment type="caution">
    <text evidence="12">The sequence shown here is derived from an EMBL/GenBank/DDBJ whole genome shotgun (WGS) entry which is preliminary data.</text>
</comment>